<dbReference type="PANTHER" id="PTHR38444:SF1">
    <property type="entry name" value="ENTEROBACTIN BIOSYNTHESIS PROTEIN YBDZ"/>
    <property type="match status" value="1"/>
</dbReference>
<dbReference type="Gene3D" id="3.90.820.10">
    <property type="entry name" value="Structural Genomics, Unknown Function 30-nov-00 1gh9 Mol_id"/>
    <property type="match status" value="1"/>
</dbReference>
<reference evidence="2 3" key="1">
    <citation type="journal article" date="2015" name="Antonie Van Leeuwenhoek">
        <title>Streptomyces klenkii sp. nov., isolated from deep marine sediment.</title>
        <authorList>
            <person name="Veyisoglu A."/>
            <person name="Sahin N."/>
        </authorList>
    </citation>
    <scope>NUCLEOTIDE SEQUENCE [LARGE SCALE GENOMIC DNA]</scope>
    <source>
        <strain evidence="2 3">KCTC 29202</strain>
    </source>
</reference>
<accession>A0A3B0BEE5</accession>
<dbReference type="InterPro" id="IPR005153">
    <property type="entry name" value="MbtH-like_dom"/>
</dbReference>
<evidence type="ECO:0000313" key="2">
    <source>
        <dbReference type="EMBL" id="RKN71613.1"/>
    </source>
</evidence>
<evidence type="ECO:0000259" key="1">
    <source>
        <dbReference type="SMART" id="SM00923"/>
    </source>
</evidence>
<dbReference type="GO" id="GO:0019290">
    <property type="term" value="P:siderophore biosynthetic process"/>
    <property type="evidence" value="ECO:0007669"/>
    <property type="project" value="TreeGrafter"/>
</dbReference>
<gene>
    <name evidence="2" type="ORF">D7231_16555</name>
</gene>
<dbReference type="RefSeq" id="WP_120756225.1">
    <property type="nucleotide sequence ID" value="NZ_JBFADQ010000027.1"/>
</dbReference>
<organism evidence="2 3">
    <name type="scientific">Streptomyces klenkii</name>
    <dbReference type="NCBI Taxonomy" id="1420899"/>
    <lineage>
        <taxon>Bacteria</taxon>
        <taxon>Bacillati</taxon>
        <taxon>Actinomycetota</taxon>
        <taxon>Actinomycetes</taxon>
        <taxon>Kitasatosporales</taxon>
        <taxon>Streptomycetaceae</taxon>
        <taxon>Streptomyces</taxon>
    </lineage>
</organism>
<dbReference type="GO" id="GO:0005829">
    <property type="term" value="C:cytosol"/>
    <property type="evidence" value="ECO:0007669"/>
    <property type="project" value="TreeGrafter"/>
</dbReference>
<dbReference type="InterPro" id="IPR037407">
    <property type="entry name" value="MLP_fam"/>
</dbReference>
<dbReference type="SUPFAM" id="SSF160582">
    <property type="entry name" value="MbtH-like"/>
    <property type="match status" value="1"/>
</dbReference>
<dbReference type="Proteomes" id="UP000270343">
    <property type="component" value="Unassembled WGS sequence"/>
</dbReference>
<feature type="domain" description="MbtH-like" evidence="1">
    <location>
        <begin position="3"/>
        <end position="53"/>
    </location>
</feature>
<dbReference type="AlphaFoldDB" id="A0A3B0BEE5"/>
<dbReference type="SMART" id="SM00923">
    <property type="entry name" value="MbtH"/>
    <property type="match status" value="1"/>
</dbReference>
<sequence>MPNPFDDDAGTFFAVVNGEGQYALWPAFLEVPSGWRPVFGENTRAACLEHIERNWTDMRPASLAAAMSDTAEG</sequence>
<comment type="caution">
    <text evidence="2">The sequence shown here is derived from an EMBL/GenBank/DDBJ whole genome shotgun (WGS) entry which is preliminary data.</text>
</comment>
<dbReference type="Pfam" id="PF03621">
    <property type="entry name" value="MbtH"/>
    <property type="match status" value="1"/>
</dbReference>
<dbReference type="InterPro" id="IPR038020">
    <property type="entry name" value="MbtH-like_sf"/>
</dbReference>
<dbReference type="OrthoDB" id="7584480at2"/>
<keyword evidence="3" id="KW-1185">Reference proteome</keyword>
<protein>
    <submittedName>
        <fullName evidence="2">MbtH family protein</fullName>
    </submittedName>
</protein>
<dbReference type="EMBL" id="RBAM01000006">
    <property type="protein sequence ID" value="RKN71613.1"/>
    <property type="molecule type" value="Genomic_DNA"/>
</dbReference>
<proteinExistence type="predicted"/>
<evidence type="ECO:0000313" key="3">
    <source>
        <dbReference type="Proteomes" id="UP000270343"/>
    </source>
</evidence>
<name>A0A3B0BEE5_9ACTN</name>
<dbReference type="PANTHER" id="PTHR38444">
    <property type="entry name" value="ENTEROBACTIN BIOSYNTHESIS PROTEIN YBDZ"/>
    <property type="match status" value="1"/>
</dbReference>